<reference evidence="1 4" key="2">
    <citation type="submission" date="2023-10" db="EMBL/GenBank/DDBJ databases">
        <title>Pseudomonas otitidis isolated from a paediatric patient with cystic fibrosis in Chile.</title>
        <authorList>
            <person name="Amsteins-Romero L."/>
            <person name="Opazo-Capurro A."/>
            <person name="Matus-Kohler M."/>
            <person name="Gonzalez-Rocha G."/>
        </authorList>
    </citation>
    <scope>NUCLEOTIDE SEQUENCE [LARGE SCALE GENOMIC DNA]</scope>
    <source>
        <strain evidence="1 4">P-714</strain>
    </source>
</reference>
<gene>
    <name evidence="2" type="ORF">GO594_02350</name>
    <name evidence="1" type="ORF">R0G64_25685</name>
</gene>
<dbReference type="InterPro" id="IPR036249">
    <property type="entry name" value="Thioredoxin-like_sf"/>
</dbReference>
<keyword evidence="4" id="KW-1185">Reference proteome</keyword>
<evidence type="ECO:0000313" key="2">
    <source>
        <dbReference type="EMBL" id="MWK54809.1"/>
    </source>
</evidence>
<dbReference type="Proteomes" id="UP000461288">
    <property type="component" value="Unassembled WGS sequence"/>
</dbReference>
<reference evidence="2 3" key="1">
    <citation type="submission" date="2019-12" db="EMBL/GenBank/DDBJ databases">
        <title>Draft genome sequence of Pseudomonas otitidis recovered from a chicken carcass.</title>
        <authorList>
            <person name="Vieira T.R."/>
            <person name="Oliviera E.F.C."/>
            <person name="Silva N.M.V."/>
            <person name="Sambrano G.E."/>
            <person name="Cibulski S.P."/>
            <person name="Cardoso M.R.I."/>
        </authorList>
    </citation>
    <scope>NUCLEOTIDE SEQUENCE [LARGE SCALE GENOMIC DNA]</scope>
    <source>
        <strain evidence="2 3">25_K</strain>
    </source>
</reference>
<dbReference type="Gene3D" id="3.40.30.10">
    <property type="entry name" value="Glutaredoxin"/>
    <property type="match status" value="1"/>
</dbReference>
<dbReference type="RefSeq" id="WP_107328953.1">
    <property type="nucleotide sequence ID" value="NZ_AP022642.1"/>
</dbReference>
<proteinExistence type="predicted"/>
<evidence type="ECO:0000313" key="3">
    <source>
        <dbReference type="Proteomes" id="UP000461288"/>
    </source>
</evidence>
<sequence>MSTPLCQWSGPVGGCGLHEIELSDFDADQRLLSLPGTSLLIFTSIGCASCRWARRHLPSLDLAVDRLCWIDAADNGGLVQRYEVFHLPALFLVRDGQFLGALHSTLRDADLNENLAAAHQRQAEELP</sequence>
<accession>A0A7X3H5D7</accession>
<dbReference type="EMBL" id="WTFN01000004">
    <property type="protein sequence ID" value="MWK54809.1"/>
    <property type="molecule type" value="Genomic_DNA"/>
</dbReference>
<evidence type="ECO:0000313" key="1">
    <source>
        <dbReference type="EMBL" id="MDV3442809.1"/>
    </source>
</evidence>
<comment type="caution">
    <text evidence="2">The sequence shown here is derived from an EMBL/GenBank/DDBJ whole genome shotgun (WGS) entry which is preliminary data.</text>
</comment>
<dbReference type="SUPFAM" id="SSF52833">
    <property type="entry name" value="Thioredoxin-like"/>
    <property type="match status" value="1"/>
</dbReference>
<name>A0A7X3H5D7_9GAMM</name>
<dbReference type="Proteomes" id="UP001273935">
    <property type="component" value="Unassembled WGS sequence"/>
</dbReference>
<dbReference type="AlphaFoldDB" id="A0A7X3H5D7"/>
<dbReference type="EMBL" id="JAWJUL010000138">
    <property type="protein sequence ID" value="MDV3442809.1"/>
    <property type="molecule type" value="Genomic_DNA"/>
</dbReference>
<dbReference type="GeneID" id="57397059"/>
<protein>
    <submittedName>
        <fullName evidence="2">Thioredoxin</fullName>
    </submittedName>
</protein>
<evidence type="ECO:0000313" key="4">
    <source>
        <dbReference type="Proteomes" id="UP001273935"/>
    </source>
</evidence>
<organism evidence="2 3">
    <name type="scientific">Metapseudomonas otitidis</name>
    <dbReference type="NCBI Taxonomy" id="319939"/>
    <lineage>
        <taxon>Bacteria</taxon>
        <taxon>Pseudomonadati</taxon>
        <taxon>Pseudomonadota</taxon>
        <taxon>Gammaproteobacteria</taxon>
        <taxon>Pseudomonadales</taxon>
        <taxon>Pseudomonadaceae</taxon>
        <taxon>Metapseudomonas</taxon>
    </lineage>
</organism>